<feature type="transmembrane region" description="Helical" evidence="1">
    <location>
        <begin position="69"/>
        <end position="99"/>
    </location>
</feature>
<dbReference type="InterPro" id="IPR008407">
    <property type="entry name" value="Brnchd-chn_aa_trnsp_AzlD"/>
</dbReference>
<dbReference type="EMBL" id="JNSJ01000003">
    <property type="protein sequence ID" value="KGA03747.1"/>
    <property type="molecule type" value="Genomic_DNA"/>
</dbReference>
<protein>
    <recommendedName>
        <fullName evidence="3">Branched-chain amino acid transporter AzlD</fullName>
    </recommendedName>
</protein>
<keyword evidence="1" id="KW-1133">Transmembrane helix</keyword>
<feature type="transmembrane region" description="Helical" evidence="1">
    <location>
        <begin position="38"/>
        <end position="57"/>
    </location>
</feature>
<accession>A0A094NZ19</accession>
<evidence type="ECO:0008006" key="3">
    <source>
        <dbReference type="Google" id="ProtNLM"/>
    </source>
</evidence>
<gene>
    <name evidence="2" type="ORF">GM49_0510</name>
</gene>
<keyword evidence="1" id="KW-0812">Transmembrane</keyword>
<dbReference type="AlphaFoldDB" id="A0A094NZ19"/>
<reference evidence="2" key="1">
    <citation type="submission" date="2014-05" db="EMBL/GenBank/DDBJ databases">
        <title>Key roles for freshwater Actinobacteria revealed by deep metagenomic sequencing.</title>
        <authorList>
            <person name="Ghai R."/>
            <person name="Mizuno C.M."/>
            <person name="Picazo A."/>
            <person name="Camacho A."/>
            <person name="Rodriguez-Valera F."/>
        </authorList>
    </citation>
    <scope>NUCLEOTIDE SEQUENCE</scope>
</reference>
<organism evidence="2">
    <name type="scientific">freshwater metagenome</name>
    <dbReference type="NCBI Taxonomy" id="449393"/>
    <lineage>
        <taxon>unclassified sequences</taxon>
        <taxon>metagenomes</taxon>
        <taxon>ecological metagenomes</taxon>
    </lineage>
</organism>
<dbReference type="Pfam" id="PF05437">
    <property type="entry name" value="AzlD"/>
    <property type="match status" value="1"/>
</dbReference>
<sequence length="102" mass="10723">MSTFWIAVIGSSALAFAVKFIGASVPETFLSNPRILRINTLIPVALLTALIAVNTFADKTQLVLDHRALGIAAAVTLLIAKAPFPVVVVGAAITSALAYRYI</sequence>
<proteinExistence type="predicted"/>
<keyword evidence="1" id="KW-0472">Membrane</keyword>
<evidence type="ECO:0000256" key="1">
    <source>
        <dbReference type="SAM" id="Phobius"/>
    </source>
</evidence>
<comment type="caution">
    <text evidence="2">The sequence shown here is derived from an EMBL/GenBank/DDBJ whole genome shotgun (WGS) entry which is preliminary data.</text>
</comment>
<evidence type="ECO:0000313" key="2">
    <source>
        <dbReference type="EMBL" id="KGA03747.1"/>
    </source>
</evidence>
<name>A0A094NZ19_9ZZZZ</name>